<dbReference type="GO" id="GO:0052689">
    <property type="term" value="F:carboxylic ester hydrolase activity"/>
    <property type="evidence" value="ECO:0007669"/>
    <property type="project" value="InterPro"/>
</dbReference>
<feature type="active site" description="Charge relay system" evidence="1">
    <location>
        <position position="201"/>
    </location>
</feature>
<feature type="domain" description="Serine aminopeptidase S33" evidence="2">
    <location>
        <begin position="24"/>
        <end position="237"/>
    </location>
</feature>
<protein>
    <submittedName>
        <fullName evidence="3">Abhydrolase domain-containing 18</fullName>
    </submittedName>
</protein>
<evidence type="ECO:0000259" key="2">
    <source>
        <dbReference type="Pfam" id="PF12146"/>
    </source>
</evidence>
<feature type="active site" description="Charge relay system" evidence="1">
    <location>
        <position position="231"/>
    </location>
</feature>
<sequence length="255" mass="29007">MEFGNYKTVKISEPLFLKGGETGILLVHGYTGSPHDLTYLAHELNKAGFTVSLPRLPGHGTCGEDFLKTTAKDWLRRAFDAYYDLQGMCKEVYICGLSMGGVISLIMAAQLKPKKLVTLAAATHVYDNRIKFTPLLALFKDKMPRENNDKYDDPELEYLKKEYWSYNWPKQAAQLYKLMKLARKSVPQITSDILVIAARNDNTVPLKAAEFIYNNVASEKRKMKIFERSGHVLSNDIEKEAVTETVKKWFLGEEI</sequence>
<proteinExistence type="predicted"/>
<dbReference type="Gene3D" id="3.40.50.1820">
    <property type="entry name" value="alpha/beta hydrolase"/>
    <property type="match status" value="1"/>
</dbReference>
<dbReference type="AlphaFoldDB" id="A0A7C5U214"/>
<comment type="caution">
    <text evidence="3">The sequence shown here is derived from an EMBL/GenBank/DDBJ whole genome shotgun (WGS) entry which is preliminary data.</text>
</comment>
<dbReference type="InterPro" id="IPR012354">
    <property type="entry name" value="Esterase_lipase"/>
</dbReference>
<dbReference type="Pfam" id="PF12146">
    <property type="entry name" value="Hydrolase_4"/>
    <property type="match status" value="1"/>
</dbReference>
<dbReference type="InterPro" id="IPR029058">
    <property type="entry name" value="AB_hydrolase_fold"/>
</dbReference>
<reference evidence="3" key="1">
    <citation type="journal article" date="2020" name="mSystems">
        <title>Genome- and Community-Level Interaction Insights into Carbon Utilization and Element Cycling Functions of Hydrothermarchaeota in Hydrothermal Sediment.</title>
        <authorList>
            <person name="Zhou Z."/>
            <person name="Liu Y."/>
            <person name="Xu W."/>
            <person name="Pan J."/>
            <person name="Luo Z.H."/>
            <person name="Li M."/>
        </authorList>
    </citation>
    <scope>NUCLEOTIDE SEQUENCE [LARGE SCALE GENOMIC DNA]</scope>
    <source>
        <strain evidence="3">SpSt-1088</strain>
    </source>
</reference>
<keyword evidence="3" id="KW-0378">Hydrolase</keyword>
<dbReference type="SUPFAM" id="SSF53474">
    <property type="entry name" value="alpha/beta-Hydrolases"/>
    <property type="match status" value="1"/>
</dbReference>
<gene>
    <name evidence="3" type="ORF">ENM46_00140</name>
</gene>
<dbReference type="PANTHER" id="PTHR11614">
    <property type="entry name" value="PHOSPHOLIPASE-RELATED"/>
    <property type="match status" value="1"/>
</dbReference>
<dbReference type="EMBL" id="DRXW01000011">
    <property type="protein sequence ID" value="HHR33339.1"/>
    <property type="molecule type" value="Genomic_DNA"/>
</dbReference>
<name>A0A7C5U214_9BACT</name>
<dbReference type="InterPro" id="IPR051044">
    <property type="entry name" value="MAG_DAG_Lipase"/>
</dbReference>
<organism evidence="3">
    <name type="scientific">Fervidobacterium nodosum</name>
    <dbReference type="NCBI Taxonomy" id="2424"/>
    <lineage>
        <taxon>Bacteria</taxon>
        <taxon>Thermotogati</taxon>
        <taxon>Thermotogota</taxon>
        <taxon>Thermotogae</taxon>
        <taxon>Thermotogales</taxon>
        <taxon>Fervidobacteriaceae</taxon>
        <taxon>Fervidobacterium</taxon>
    </lineage>
</organism>
<feature type="active site" description="Nucleophile" evidence="1">
    <location>
        <position position="98"/>
    </location>
</feature>
<dbReference type="PIRSF" id="PIRSF017388">
    <property type="entry name" value="Esterase_lipase"/>
    <property type="match status" value="1"/>
</dbReference>
<evidence type="ECO:0000256" key="1">
    <source>
        <dbReference type="PIRSR" id="PIRSR017388-1"/>
    </source>
</evidence>
<dbReference type="InterPro" id="IPR022742">
    <property type="entry name" value="Hydrolase_4"/>
</dbReference>
<accession>A0A7C5U214</accession>
<evidence type="ECO:0000313" key="3">
    <source>
        <dbReference type="EMBL" id="HHR33339.1"/>
    </source>
</evidence>